<feature type="transmembrane region" description="Helical" evidence="1">
    <location>
        <begin position="6"/>
        <end position="24"/>
    </location>
</feature>
<keyword evidence="1" id="KW-1133">Transmembrane helix</keyword>
<dbReference type="EMBL" id="LWAE01000002">
    <property type="protein sequence ID" value="KZL92508.1"/>
    <property type="molecule type" value="Genomic_DNA"/>
</dbReference>
<comment type="caution">
    <text evidence="2">The sequence shown here is derived from an EMBL/GenBank/DDBJ whole genome shotgun (WGS) entry which is preliminary data.</text>
</comment>
<evidence type="ECO:0000313" key="3">
    <source>
        <dbReference type="Proteomes" id="UP000076603"/>
    </source>
</evidence>
<feature type="transmembrane region" description="Helical" evidence="1">
    <location>
        <begin position="36"/>
        <end position="62"/>
    </location>
</feature>
<proteinExistence type="predicted"/>
<evidence type="ECO:0000313" key="2">
    <source>
        <dbReference type="EMBL" id="KZL92508.1"/>
    </source>
</evidence>
<dbReference type="Pfam" id="PF13347">
    <property type="entry name" value="MFS_2"/>
    <property type="match status" value="1"/>
</dbReference>
<keyword evidence="1" id="KW-0472">Membrane</keyword>
<name>A0A161WZD4_9CLOT</name>
<feature type="transmembrane region" description="Helical" evidence="1">
    <location>
        <begin position="82"/>
        <end position="99"/>
    </location>
</feature>
<dbReference type="RefSeq" id="WP_201787646.1">
    <property type="nucleotide sequence ID" value="NZ_LWAE01000002.1"/>
</dbReference>
<sequence>MGKVDLGFLWLSVPFSLFMVLSFITPDFSTGQKAIYAMITYLITGILYTGISTPIIAILLNLGNDSNDRVQLNSYRMIGGNLGYFVTASFTLPLVEFFGK</sequence>
<accession>A0A161WZD4</accession>
<reference evidence="2 3" key="1">
    <citation type="submission" date="2016-04" db="EMBL/GenBank/DDBJ databases">
        <title>Genome sequence of Clostridium magnum DSM 2767.</title>
        <authorList>
            <person name="Poehlein A."/>
            <person name="Uhlig R."/>
            <person name="Fischer R."/>
            <person name="Bahl H."/>
            <person name="Daniel R."/>
        </authorList>
    </citation>
    <scope>NUCLEOTIDE SEQUENCE [LARGE SCALE GENOMIC DNA]</scope>
    <source>
        <strain evidence="2 3">DSM 2767</strain>
    </source>
</reference>
<gene>
    <name evidence="2" type="primary">yjmB_2</name>
    <name evidence="2" type="ORF">CLMAG_23170</name>
</gene>
<dbReference type="InterPro" id="IPR036259">
    <property type="entry name" value="MFS_trans_sf"/>
</dbReference>
<dbReference type="SUPFAM" id="SSF103473">
    <property type="entry name" value="MFS general substrate transporter"/>
    <property type="match status" value="1"/>
</dbReference>
<dbReference type="AlphaFoldDB" id="A0A161WZD4"/>
<keyword evidence="3" id="KW-1185">Reference proteome</keyword>
<dbReference type="Proteomes" id="UP000076603">
    <property type="component" value="Unassembled WGS sequence"/>
</dbReference>
<organism evidence="2 3">
    <name type="scientific">Clostridium magnum DSM 2767</name>
    <dbReference type="NCBI Taxonomy" id="1121326"/>
    <lineage>
        <taxon>Bacteria</taxon>
        <taxon>Bacillati</taxon>
        <taxon>Bacillota</taxon>
        <taxon>Clostridia</taxon>
        <taxon>Eubacteriales</taxon>
        <taxon>Clostridiaceae</taxon>
        <taxon>Clostridium</taxon>
    </lineage>
</organism>
<keyword evidence="1" id="KW-0812">Transmembrane</keyword>
<protein>
    <submittedName>
        <fullName evidence="2">Putative symporter YjmB</fullName>
    </submittedName>
</protein>
<dbReference type="STRING" id="1121326.CLMAG_23170"/>
<evidence type="ECO:0000256" key="1">
    <source>
        <dbReference type="SAM" id="Phobius"/>
    </source>
</evidence>
<dbReference type="PATRIC" id="fig|1121326.3.peg.2315"/>